<protein>
    <recommendedName>
        <fullName evidence="3">DivIVA domain-containing protein</fullName>
    </recommendedName>
</protein>
<reference evidence="1 2" key="1">
    <citation type="submission" date="2023-07" db="EMBL/GenBank/DDBJ databases">
        <title>Description of novel actinomycetes strains, isolated from tidal flat sediment.</title>
        <authorList>
            <person name="Lu C."/>
        </authorList>
    </citation>
    <scope>NUCLEOTIDE SEQUENCE [LARGE SCALE GENOMIC DNA]</scope>
    <source>
        <strain evidence="1 2">SYSU T00b441</strain>
    </source>
</reference>
<dbReference type="EMBL" id="JAUQYP010000001">
    <property type="protein sequence ID" value="MDO8107708.1"/>
    <property type="molecule type" value="Genomic_DNA"/>
</dbReference>
<dbReference type="RefSeq" id="WP_304601319.1">
    <property type="nucleotide sequence ID" value="NZ_JAUQYO010000001.1"/>
</dbReference>
<accession>A0ABT9DBZ8</accession>
<evidence type="ECO:0000313" key="2">
    <source>
        <dbReference type="Proteomes" id="UP001232536"/>
    </source>
</evidence>
<organism evidence="1 2">
    <name type="scientific">Actinotalea lenta</name>
    <dbReference type="NCBI Taxonomy" id="3064654"/>
    <lineage>
        <taxon>Bacteria</taxon>
        <taxon>Bacillati</taxon>
        <taxon>Actinomycetota</taxon>
        <taxon>Actinomycetes</taxon>
        <taxon>Micrococcales</taxon>
        <taxon>Cellulomonadaceae</taxon>
        <taxon>Actinotalea</taxon>
    </lineage>
</organism>
<keyword evidence="2" id="KW-1185">Reference proteome</keyword>
<sequence>MTETRTRRDFRGYVPEDVREHLETARQEMRKGVETFLPPEFFTHRNAARREMLLAWRGVLDAALRRMDEKGADAEV</sequence>
<name>A0ABT9DBZ8_9CELL</name>
<dbReference type="Proteomes" id="UP001232536">
    <property type="component" value="Unassembled WGS sequence"/>
</dbReference>
<evidence type="ECO:0000313" key="1">
    <source>
        <dbReference type="EMBL" id="MDO8107708.1"/>
    </source>
</evidence>
<evidence type="ECO:0008006" key="3">
    <source>
        <dbReference type="Google" id="ProtNLM"/>
    </source>
</evidence>
<proteinExistence type="predicted"/>
<comment type="caution">
    <text evidence="1">The sequence shown here is derived from an EMBL/GenBank/DDBJ whole genome shotgun (WGS) entry which is preliminary data.</text>
</comment>
<gene>
    <name evidence="1" type="ORF">Q6348_10925</name>
</gene>